<dbReference type="RefSeq" id="WP_406853527.1">
    <property type="nucleotide sequence ID" value="NZ_CP157484.1"/>
</dbReference>
<dbReference type="AlphaFoldDB" id="A0AAU7J8L5"/>
<reference evidence="1" key="1">
    <citation type="submission" date="2024-05" db="EMBL/GenBank/DDBJ databases">
        <authorList>
            <person name="Kim S."/>
            <person name="Heo J."/>
            <person name="Choi H."/>
            <person name="Choi Y."/>
            <person name="Kwon S.-W."/>
            <person name="Kim Y."/>
        </authorList>
    </citation>
    <scope>NUCLEOTIDE SEQUENCE</scope>
    <source>
        <strain evidence="1">KACC 23698</strain>
    </source>
</reference>
<gene>
    <name evidence="1" type="ORF">ABEG18_13220</name>
</gene>
<dbReference type="EMBL" id="CP157484">
    <property type="protein sequence ID" value="XBO36712.1"/>
    <property type="molecule type" value="Genomic_DNA"/>
</dbReference>
<proteinExistence type="predicted"/>
<protein>
    <submittedName>
        <fullName evidence="1">Uncharacterized protein</fullName>
    </submittedName>
</protein>
<name>A0AAU7J8L5_9HYPH</name>
<evidence type="ECO:0000313" key="1">
    <source>
        <dbReference type="EMBL" id="XBO36712.1"/>
    </source>
</evidence>
<accession>A0AAU7J8L5</accession>
<sequence length="94" mass="10155">MQTDAELREAVARKMTGEAGYKWDELTGGERRGMCLSADIAIRLVVARCAEVAVRIVPSARQRTSAEYHAGWSAALEAASAAIRALAPQEQSHD</sequence>
<organism evidence="1">
    <name type="scientific">Alsobacter sp. KACC 23698</name>
    <dbReference type="NCBI Taxonomy" id="3149229"/>
    <lineage>
        <taxon>Bacteria</taxon>
        <taxon>Pseudomonadati</taxon>
        <taxon>Pseudomonadota</taxon>
        <taxon>Alphaproteobacteria</taxon>
        <taxon>Hyphomicrobiales</taxon>
        <taxon>Alsobacteraceae</taxon>
        <taxon>Alsobacter</taxon>
    </lineage>
</organism>